<dbReference type="GO" id="GO:0005956">
    <property type="term" value="C:protein kinase CK2 complex"/>
    <property type="evidence" value="ECO:0007669"/>
    <property type="project" value="UniProtKB-UniRule"/>
</dbReference>
<dbReference type="AlphaFoldDB" id="S7WAK2"/>
<evidence type="ECO:0000313" key="4">
    <source>
        <dbReference type="EMBL" id="EPR78772.1"/>
    </source>
</evidence>
<keyword evidence="4" id="KW-0418">Kinase</keyword>
<dbReference type="InterPro" id="IPR016149">
    <property type="entry name" value="Casein_kin_II_reg-sub_N"/>
</dbReference>
<protein>
    <recommendedName>
        <fullName evidence="3">Casein kinase II subunit beta</fullName>
        <shortName evidence="3">CK II beta</shortName>
    </recommendedName>
</protein>
<dbReference type="HOGENOM" id="CLU_034027_3_3_1"/>
<dbReference type="STRING" id="1358809.S7WAK2"/>
<dbReference type="OMA" id="WIHWFCK"/>
<organism evidence="4 5">
    <name type="scientific">Spraguea lophii (strain 42_110)</name>
    <name type="common">Microsporidian parasite</name>
    <dbReference type="NCBI Taxonomy" id="1358809"/>
    <lineage>
        <taxon>Eukaryota</taxon>
        <taxon>Fungi</taxon>
        <taxon>Fungi incertae sedis</taxon>
        <taxon>Microsporidia</taxon>
        <taxon>Spragueidae</taxon>
        <taxon>Spraguea</taxon>
    </lineage>
</organism>
<dbReference type="GO" id="GO:0019887">
    <property type="term" value="F:protein kinase regulator activity"/>
    <property type="evidence" value="ECO:0007669"/>
    <property type="project" value="InterPro"/>
</dbReference>
<comment type="similarity">
    <text evidence="1 3">Belongs to the casein kinase 2 subunit beta family.</text>
</comment>
<dbReference type="Gene3D" id="1.10.1820.10">
    <property type="entry name" value="protein kinase ck2 holoenzyme, chain C, domain 1"/>
    <property type="match status" value="1"/>
</dbReference>
<keyword evidence="5" id="KW-1185">Reference proteome</keyword>
<dbReference type="Pfam" id="PF01214">
    <property type="entry name" value="CK_II_beta"/>
    <property type="match status" value="1"/>
</dbReference>
<keyword evidence="4" id="KW-0808">Transferase</keyword>
<dbReference type="FunCoup" id="S7WAK2">
    <property type="interactions" value="179"/>
</dbReference>
<dbReference type="GO" id="GO:0005737">
    <property type="term" value="C:cytoplasm"/>
    <property type="evidence" value="ECO:0007669"/>
    <property type="project" value="TreeGrafter"/>
</dbReference>
<evidence type="ECO:0000256" key="3">
    <source>
        <dbReference type="RuleBase" id="RU361268"/>
    </source>
</evidence>
<dbReference type="FunFam" id="2.20.25.20:FF:000001">
    <property type="entry name" value="Casein kinase II subunit beta"/>
    <property type="match status" value="1"/>
</dbReference>
<evidence type="ECO:0000313" key="5">
    <source>
        <dbReference type="Proteomes" id="UP000014978"/>
    </source>
</evidence>
<dbReference type="SMART" id="SM01085">
    <property type="entry name" value="CK_II_beta"/>
    <property type="match status" value="1"/>
</dbReference>
<comment type="function">
    <text evidence="2 3">Regulatory subunit of casein kinase II/CK2. As part of the kinase complex regulates the basal catalytic activity of the alpha subunit a constitutively active serine/threonine-protein kinase that phosphorylates a large number of substrates containing acidic residues C-terminal to the phosphorylated serine or threonine.</text>
</comment>
<dbReference type="EMBL" id="ATCN01000568">
    <property type="protein sequence ID" value="EPR78772.1"/>
    <property type="molecule type" value="Genomic_DNA"/>
</dbReference>
<dbReference type="InParanoid" id="S7WAK2"/>
<dbReference type="PANTHER" id="PTHR11740:SF0">
    <property type="entry name" value="CASEIN KINASE II SUBUNIT BETA"/>
    <property type="match status" value="1"/>
</dbReference>
<dbReference type="GO" id="GO:0016301">
    <property type="term" value="F:kinase activity"/>
    <property type="evidence" value="ECO:0007669"/>
    <property type="project" value="UniProtKB-KW"/>
</dbReference>
<comment type="subunit">
    <text evidence="3">Tetramer of two alpha and two beta subunits.</text>
</comment>
<dbReference type="Gene3D" id="2.20.25.20">
    <property type="match status" value="1"/>
</dbReference>
<proteinExistence type="inferred from homology"/>
<name>S7WAK2_SPRLO</name>
<dbReference type="VEuPathDB" id="MicrosporidiaDB:SLOPH_2125"/>
<dbReference type="Proteomes" id="UP000014978">
    <property type="component" value="Unassembled WGS sequence"/>
</dbReference>
<dbReference type="PANTHER" id="PTHR11740">
    <property type="entry name" value="CASEIN KINASE II SUBUNIT BETA"/>
    <property type="match status" value="1"/>
</dbReference>
<evidence type="ECO:0000256" key="2">
    <source>
        <dbReference type="ARBA" id="ARBA00045899"/>
    </source>
</evidence>
<dbReference type="SUPFAM" id="SSF57798">
    <property type="entry name" value="Casein kinase II beta subunit"/>
    <property type="match status" value="1"/>
</dbReference>
<sequence length="199" mass="23395">MADEQTTSSSYYTEEESDTEHITWADEFHKEGPHHKLAKIPIMYIEDKFNLAGINTMVENIQRCYEVLLDKKEPKFIDQETTLYLLIHQRYIMTKPGMEDIFSKIIAKEYGECKRVLCNRAPMIPIGISNKPHIASVKSYCYNCNDVYEPKESLQLLDGCAFGSTFPHLLVLNYKTQLQEREYHQYIPRIYGFKIYEDE</sequence>
<comment type="caution">
    <text evidence="4">The sequence shown here is derived from an EMBL/GenBank/DDBJ whole genome shotgun (WGS) entry which is preliminary data.</text>
</comment>
<gene>
    <name evidence="4" type="ORF">SLOPH_2125</name>
</gene>
<dbReference type="OrthoDB" id="2275560at2759"/>
<accession>S7WAK2</accession>
<dbReference type="InterPro" id="IPR035991">
    <property type="entry name" value="Casein_kinase_II_beta-like"/>
</dbReference>
<reference evidence="5" key="1">
    <citation type="journal article" date="2013" name="PLoS Genet.">
        <title>The genome of Spraguea lophii and the basis of host-microsporidian interactions.</title>
        <authorList>
            <person name="Campbell S.E."/>
            <person name="Williams T.A."/>
            <person name="Yousuf A."/>
            <person name="Soanes D.M."/>
            <person name="Paszkiewicz K.H."/>
            <person name="Williams B.A.P."/>
        </authorList>
    </citation>
    <scope>NUCLEOTIDE SEQUENCE [LARGE SCALE GENOMIC DNA]</scope>
    <source>
        <strain evidence="5">42_110</strain>
    </source>
</reference>
<dbReference type="InterPro" id="IPR000704">
    <property type="entry name" value="Casein_kinase_II_reg-sub"/>
</dbReference>
<evidence type="ECO:0000256" key="1">
    <source>
        <dbReference type="ARBA" id="ARBA00006941"/>
    </source>
</evidence>
<dbReference type="PRINTS" id="PR00472">
    <property type="entry name" value="CASNKINASEII"/>
</dbReference>